<evidence type="ECO:0000313" key="1">
    <source>
        <dbReference type="EMBL" id="RKH36778.1"/>
    </source>
</evidence>
<dbReference type="InterPro" id="IPR036736">
    <property type="entry name" value="ACP-like_sf"/>
</dbReference>
<organism evidence="1 2">
    <name type="scientific">Corallococcus sicarius</name>
    <dbReference type="NCBI Taxonomy" id="2316726"/>
    <lineage>
        <taxon>Bacteria</taxon>
        <taxon>Pseudomonadati</taxon>
        <taxon>Myxococcota</taxon>
        <taxon>Myxococcia</taxon>
        <taxon>Myxococcales</taxon>
        <taxon>Cystobacterineae</taxon>
        <taxon>Myxococcaceae</taxon>
        <taxon>Corallococcus</taxon>
    </lineage>
</organism>
<keyword evidence="2" id="KW-1185">Reference proteome</keyword>
<dbReference type="Gene3D" id="1.10.1200.10">
    <property type="entry name" value="ACP-like"/>
    <property type="match status" value="1"/>
</dbReference>
<sequence>EPPTESEFIARAQKFLTGLGVQPAALDPDTNLVETRVLDSLLLLAFLAFVEEQRGYEAEPKPEDLIAIRTLRTAYALVNSRDGRES</sequence>
<dbReference type="SUPFAM" id="SSF47336">
    <property type="entry name" value="ACP-like"/>
    <property type="match status" value="1"/>
</dbReference>
<dbReference type="EMBL" id="RAWG01000282">
    <property type="protein sequence ID" value="RKH36778.1"/>
    <property type="molecule type" value="Genomic_DNA"/>
</dbReference>
<dbReference type="RefSeq" id="WP_208719405.1">
    <property type="nucleotide sequence ID" value="NZ_RAWG01000282.1"/>
</dbReference>
<name>A0A3A8MX06_9BACT</name>
<evidence type="ECO:0000313" key="2">
    <source>
        <dbReference type="Proteomes" id="UP000273405"/>
    </source>
</evidence>
<gene>
    <name evidence="1" type="ORF">D7X12_31975</name>
</gene>
<feature type="non-terminal residue" evidence="1">
    <location>
        <position position="1"/>
    </location>
</feature>
<protein>
    <submittedName>
        <fullName evidence="1">Uncharacterized protein</fullName>
    </submittedName>
</protein>
<dbReference type="Proteomes" id="UP000273405">
    <property type="component" value="Unassembled WGS sequence"/>
</dbReference>
<dbReference type="AlphaFoldDB" id="A0A3A8MX06"/>
<reference evidence="2" key="1">
    <citation type="submission" date="2018-09" db="EMBL/GenBank/DDBJ databases">
        <authorList>
            <person name="Livingstone P.G."/>
            <person name="Whitworth D.E."/>
        </authorList>
    </citation>
    <scope>NUCLEOTIDE SEQUENCE [LARGE SCALE GENOMIC DNA]</scope>
    <source>
        <strain evidence="2">CA040B</strain>
    </source>
</reference>
<comment type="caution">
    <text evidence="1">The sequence shown here is derived from an EMBL/GenBank/DDBJ whole genome shotgun (WGS) entry which is preliminary data.</text>
</comment>
<accession>A0A3A8MX06</accession>
<proteinExistence type="predicted"/>